<dbReference type="SMART" id="SM00671">
    <property type="entry name" value="SEL1"/>
    <property type="match status" value="7"/>
</dbReference>
<dbReference type="SUPFAM" id="SSF81901">
    <property type="entry name" value="HCP-like"/>
    <property type="match status" value="3"/>
</dbReference>
<feature type="region of interest" description="Disordered" evidence="2">
    <location>
        <begin position="445"/>
        <end position="466"/>
    </location>
</feature>
<dbReference type="PANTHER" id="PTHR11102:SF147">
    <property type="entry name" value="SEL1L ADAPTOR SUBUNIT OF ERAD E3 UBIQUITIN LIGASE"/>
    <property type="match status" value="1"/>
</dbReference>
<proteinExistence type="inferred from homology"/>
<organism evidence="4 5">
    <name type="scientific">Puccinia graminis f. sp. tritici</name>
    <dbReference type="NCBI Taxonomy" id="56615"/>
    <lineage>
        <taxon>Eukaryota</taxon>
        <taxon>Fungi</taxon>
        <taxon>Dikarya</taxon>
        <taxon>Basidiomycota</taxon>
        <taxon>Pucciniomycotina</taxon>
        <taxon>Pucciniomycetes</taxon>
        <taxon>Pucciniales</taxon>
        <taxon>Pucciniaceae</taxon>
        <taxon>Puccinia</taxon>
    </lineage>
</organism>
<evidence type="ECO:0000313" key="5">
    <source>
        <dbReference type="Proteomes" id="UP000325313"/>
    </source>
</evidence>
<feature type="compositionally biased region" description="Low complexity" evidence="2">
    <location>
        <begin position="130"/>
        <end position="143"/>
    </location>
</feature>
<reference evidence="4 5" key="1">
    <citation type="submission" date="2019-05" db="EMBL/GenBank/DDBJ databases">
        <title>Emergence of the Ug99 lineage of the wheat stem rust pathogen through somatic hybridization.</title>
        <authorList>
            <person name="Li F."/>
            <person name="Upadhyaya N.M."/>
            <person name="Sperschneider J."/>
            <person name="Matny O."/>
            <person name="Nguyen-Phuc H."/>
            <person name="Mago R."/>
            <person name="Raley C."/>
            <person name="Miller M.E."/>
            <person name="Silverstein K.A.T."/>
            <person name="Henningsen E."/>
            <person name="Hirsch C.D."/>
            <person name="Visser B."/>
            <person name="Pretorius Z.A."/>
            <person name="Steffenson B.J."/>
            <person name="Schwessinger B."/>
            <person name="Dodds P.N."/>
            <person name="Figueroa M."/>
        </authorList>
    </citation>
    <scope>NUCLEOTIDE SEQUENCE [LARGE SCALE GENOMIC DNA]</scope>
    <source>
        <strain evidence="4 5">Ug99</strain>
    </source>
</reference>
<dbReference type="InterPro" id="IPR011990">
    <property type="entry name" value="TPR-like_helical_dom_sf"/>
</dbReference>
<dbReference type="Proteomes" id="UP000325313">
    <property type="component" value="Unassembled WGS sequence"/>
</dbReference>
<feature type="compositionally biased region" description="Pro residues" evidence="2">
    <location>
        <begin position="1064"/>
        <end position="1073"/>
    </location>
</feature>
<name>A0A5B0Q969_PUCGR</name>
<comment type="similarity">
    <text evidence="1">Belongs to the sel-1 family.</text>
</comment>
<gene>
    <name evidence="4" type="primary">HRD3_2</name>
    <name evidence="4" type="ORF">PGTUg99_035516</name>
</gene>
<evidence type="ECO:0000256" key="3">
    <source>
        <dbReference type="SAM" id="Phobius"/>
    </source>
</evidence>
<sequence>MSLAIIVTPSPTGAVTAMGHHNFFLSFLESSEPGCCPSHPHNQAVSLEAQNLLQIRTATFDISVRRRSIFDTFAHLFRFDRRHPTITTIMHRFKPIVLYTLLGFVGLIIVISSTIALDQDSLSDPVPLQSKPQSSSNSDLSSSGRTREQEGIALYNRALRLLNHVQSHSNLVPPRTSLHPPLSILSPSSYAPLLEDIPWLNRGVFSFFLKLLRKPSDSSSEDNENSTRRDPKKPALLLVLGFPKRVFDRFGRTSARITKNGMKSSSAKILGQKEAEEATYRAIEHLNKSAFEYGNLDAGMTLGNIWLWGGNPPSVIPRDPRKAMDAFEWVANLSGNATAQANLAFLYATGYGGALGHNLTHVGDQSKALLYYTFGALGGDYAAEMSLGYRHWVGIGTPQSCREALPFYKSAAEKSMRTFNAGPPGGRHMPPTKVRLSDHDGGVYGPGASVASSGNNKNQHSPQQPSTVQAWNDVLEFYQFHADRGDATFMFRLGRIYYYGFGSAGDSIQDFALTNGRNYLKSFKWFNRIVRAVWPRDPEAATSPNGHAYQNKQGQWQTPTVGTYDATKDPKQPVDETHLVAAGLSAGYLGRIYLRGEGVPRNNAKAFLWFSRGASQGDRESHNGLGIMYRDGLGVRRNLEKALEYFQLASDAELADANVNLGKYYMGVDPLNAIPYFDNAIKNGDTYQSYYYLAEINALNAGQTNKPEFCPIAVAFYKRVAERGDWFQEVFWKAEKAWADGDEVTALLGFLMMAERGYEVAQNNVAYILDRHKKRLRLPKERSSGNATDRLALTYWTRSAAQDNIDALVKMGDYYLDGFGTSSGQPQPEKAAACYQTATNTHLSAMAMWNLGWMHENGIGVSQDYHLAKRFYDLALETNSEASLPVTLALMKLYIRSVWDYVIHGDSKYLLVFTSASDEQNGSGWWSLRRLRDELTRRWLGISPPPGANPTDEAEVNVPADGEGAAFDAAATQRALEQDEDPLEWARNARERDRMLGEGEEEDDMFLAGNAGDDFLETVGILFLCLGLGAFVFFRQQREQANLRAEAEQQHVELDDALEELIQPPAPVAPPANDPNDATPTEDLADLAARIRTTSEIAGADGETSNQRQGEQPTQNGQNQDGLRRRTRTDQEDGN</sequence>
<keyword evidence="3" id="KW-1133">Transmembrane helix</keyword>
<dbReference type="EMBL" id="VDEP01000304">
    <property type="protein sequence ID" value="KAA1109826.1"/>
    <property type="molecule type" value="Genomic_DNA"/>
</dbReference>
<accession>A0A5B0Q969</accession>
<keyword evidence="3" id="KW-0812">Transmembrane</keyword>
<dbReference type="PANTHER" id="PTHR11102">
    <property type="entry name" value="SEL-1-LIKE PROTEIN"/>
    <property type="match status" value="1"/>
</dbReference>
<dbReference type="AlphaFoldDB" id="A0A5B0Q969"/>
<dbReference type="GO" id="GO:0036503">
    <property type="term" value="P:ERAD pathway"/>
    <property type="evidence" value="ECO:0007669"/>
    <property type="project" value="TreeGrafter"/>
</dbReference>
<dbReference type="Gene3D" id="1.25.40.10">
    <property type="entry name" value="Tetratricopeptide repeat domain"/>
    <property type="match status" value="3"/>
</dbReference>
<dbReference type="InterPro" id="IPR050767">
    <property type="entry name" value="Sel1_AlgK"/>
</dbReference>
<feature type="region of interest" description="Disordered" evidence="2">
    <location>
        <begin position="1090"/>
        <end position="1135"/>
    </location>
</feature>
<feature type="region of interest" description="Disordered" evidence="2">
    <location>
        <begin position="125"/>
        <end position="146"/>
    </location>
</feature>
<evidence type="ECO:0000256" key="1">
    <source>
        <dbReference type="ARBA" id="ARBA00038101"/>
    </source>
</evidence>
<dbReference type="GO" id="GO:0005789">
    <property type="term" value="C:endoplasmic reticulum membrane"/>
    <property type="evidence" value="ECO:0007669"/>
    <property type="project" value="TreeGrafter"/>
</dbReference>
<feature type="compositionally biased region" description="Polar residues" evidence="2">
    <location>
        <begin position="450"/>
        <end position="466"/>
    </location>
</feature>
<protein>
    <submittedName>
        <fullName evidence="4">ERAD-associated protein</fullName>
    </submittedName>
</protein>
<feature type="transmembrane region" description="Helical" evidence="3">
    <location>
        <begin position="96"/>
        <end position="117"/>
    </location>
</feature>
<comment type="caution">
    <text evidence="4">The sequence shown here is derived from an EMBL/GenBank/DDBJ whole genome shotgun (WGS) entry which is preliminary data.</text>
</comment>
<dbReference type="InterPro" id="IPR006597">
    <property type="entry name" value="Sel1-like"/>
</dbReference>
<feature type="region of interest" description="Disordered" evidence="2">
    <location>
        <begin position="1064"/>
        <end position="1083"/>
    </location>
</feature>
<evidence type="ECO:0000313" key="4">
    <source>
        <dbReference type="EMBL" id="KAA1109826.1"/>
    </source>
</evidence>
<evidence type="ECO:0000256" key="2">
    <source>
        <dbReference type="SAM" id="MobiDB-lite"/>
    </source>
</evidence>
<feature type="compositionally biased region" description="Polar residues" evidence="2">
    <location>
        <begin position="1103"/>
        <end position="1121"/>
    </location>
</feature>
<dbReference type="Pfam" id="PF08238">
    <property type="entry name" value="Sel1"/>
    <property type="match status" value="7"/>
</dbReference>
<keyword evidence="3" id="KW-0472">Membrane</keyword>
<feature type="compositionally biased region" description="Basic and acidic residues" evidence="2">
    <location>
        <begin position="1122"/>
        <end position="1135"/>
    </location>
</feature>
<feature type="transmembrane region" description="Helical" evidence="3">
    <location>
        <begin position="1015"/>
        <end position="1034"/>
    </location>
</feature>